<name>A0ABM6JHU3_9GAMM</name>
<dbReference type="Pfam" id="PF13265">
    <property type="entry name" value="DUF4056"/>
    <property type="match status" value="1"/>
</dbReference>
<evidence type="ECO:0000313" key="2">
    <source>
        <dbReference type="Proteomes" id="UP000191820"/>
    </source>
</evidence>
<dbReference type="EMBL" id="CP020472">
    <property type="protein sequence ID" value="ARD21814.1"/>
    <property type="molecule type" value="Genomic_DNA"/>
</dbReference>
<evidence type="ECO:0008006" key="3">
    <source>
        <dbReference type="Google" id="ProtNLM"/>
    </source>
</evidence>
<keyword evidence="2" id="KW-1185">Reference proteome</keyword>
<gene>
    <name evidence="1" type="ORF">SJ2017_1495</name>
</gene>
<accession>A0ABM6JHU3</accession>
<dbReference type="RefSeq" id="WP_080915383.1">
    <property type="nucleotide sequence ID" value="NZ_CP020472.1"/>
</dbReference>
<evidence type="ECO:0000313" key="1">
    <source>
        <dbReference type="EMBL" id="ARD21814.1"/>
    </source>
</evidence>
<dbReference type="Proteomes" id="UP000191820">
    <property type="component" value="Chromosome"/>
</dbReference>
<proteinExistence type="predicted"/>
<dbReference type="InterPro" id="IPR025130">
    <property type="entry name" value="DUF4056"/>
</dbReference>
<organism evidence="1 2">
    <name type="scientific">Shewanella japonica</name>
    <dbReference type="NCBI Taxonomy" id="93973"/>
    <lineage>
        <taxon>Bacteria</taxon>
        <taxon>Pseudomonadati</taxon>
        <taxon>Pseudomonadota</taxon>
        <taxon>Gammaproteobacteria</taxon>
        <taxon>Alteromonadales</taxon>
        <taxon>Shewanellaceae</taxon>
        <taxon>Shewanella</taxon>
    </lineage>
</organism>
<dbReference type="PROSITE" id="PS51257">
    <property type="entry name" value="PROKAR_LIPOPROTEIN"/>
    <property type="match status" value="1"/>
</dbReference>
<sequence>MMQFLNKNLLLLSIITIASGCSSSEWQVSATPSDVAVEAALDNEPDNALLKDIKLPEQAALPLPTSVRPCCAFGSGQKVKLGPIPVPFFRHANTIELDDIGAHAFEAGSFSHQKSAPNAGRSGENNGLVYTLKGGFIDLAHVRDTADNAVALFYRIQPYLGEAQTIELPFEIGPRTIELAAFDVSELTATERWELAASIAVRLAYSMAEAHEIAQYHGYRSFSPWTEDVSAYSPEDLYSNMLGAKIALAVLTNNLAMTRQQYNFHMTAWIFATIAWLDPVSAQQTDAMFEAIDGYWWDSNEPLPNKFMLLKRHYELGDEQSPYIVPKGLAFISKSWPAISALYEQTVEPHELQLANLVHGIVIDDVAKQWLFVDPKFSASFDHVPASLWQQGFTQEQFLELSRYNQTRDQAMLTEHLAKYPKLPLAKQLKQADSSNQGHVNEAN</sequence>
<protein>
    <recommendedName>
        <fullName evidence="3">DUF4056 domain-containing protein</fullName>
    </recommendedName>
</protein>
<reference evidence="1 2" key="1">
    <citation type="submission" date="2017-03" db="EMBL/GenBank/DDBJ databases">
        <title>Genome sequencing of Shewanella japonica KCTC 22435.</title>
        <authorList>
            <person name="Kim K.M."/>
        </authorList>
    </citation>
    <scope>NUCLEOTIDE SEQUENCE [LARGE SCALE GENOMIC DNA]</scope>
    <source>
        <strain evidence="1 2">KCTC 22435</strain>
    </source>
</reference>